<evidence type="ECO:0000313" key="3">
    <source>
        <dbReference type="Proteomes" id="UP001195903"/>
    </source>
</evidence>
<keyword evidence="3" id="KW-1185">Reference proteome</keyword>
<gene>
    <name evidence="2" type="ORF">KJI95_07940</name>
</gene>
<organism evidence="2 3">
    <name type="scientific">Shewanella jiangmenensis</name>
    <dbReference type="NCBI Taxonomy" id="2837387"/>
    <lineage>
        <taxon>Bacteria</taxon>
        <taxon>Pseudomonadati</taxon>
        <taxon>Pseudomonadota</taxon>
        <taxon>Gammaproteobacteria</taxon>
        <taxon>Alteromonadales</taxon>
        <taxon>Shewanellaceae</taxon>
        <taxon>Shewanella</taxon>
    </lineage>
</organism>
<dbReference type="InterPro" id="IPR029063">
    <property type="entry name" value="SAM-dependent_MTases_sf"/>
</dbReference>
<dbReference type="InterPro" id="IPR052939">
    <property type="entry name" value="23S_rRNA_MeTrnsfrase_RlmA"/>
</dbReference>
<feature type="domain" description="23S rRNA (guanine(745)-N(1))-methyltransferase N-terminal" evidence="1">
    <location>
        <begin position="3"/>
        <end position="39"/>
    </location>
</feature>
<dbReference type="InterPro" id="IPR048647">
    <property type="entry name" value="RlmA_N"/>
</dbReference>
<reference evidence="2 3" key="1">
    <citation type="submission" date="2021-05" db="EMBL/GenBank/DDBJ databases">
        <title>Shewanella sp. JM162201.</title>
        <authorList>
            <person name="Xu S."/>
            <person name="Li A."/>
        </authorList>
    </citation>
    <scope>NUCLEOTIDE SEQUENCE [LARGE SCALE GENOMIC DNA]</scope>
    <source>
        <strain evidence="2 3">JM162201</strain>
    </source>
</reference>
<dbReference type="Proteomes" id="UP001195903">
    <property type="component" value="Unassembled WGS sequence"/>
</dbReference>
<dbReference type="InterPro" id="IPR016718">
    <property type="entry name" value="rRNA_m1G-MeTrfase_A_prd"/>
</dbReference>
<dbReference type="PANTHER" id="PTHR43460">
    <property type="entry name" value="METHYLTRANSFERASE"/>
    <property type="match status" value="1"/>
</dbReference>
<sequence>MKFQCPICRAALHQHQESQGWYCDAKHHFDRHEKGYWNFFGAKKPQNADSRQALRARQFMLLGGHFAPAIEALATELEGLNLDSPECVNLGQGNAWLGKALIDVLQCRGHSIASVSPLESENEAFAAAKAGLPGVCLTGLKSLPFATEAADMVWLLDTLPKGLEWQRVLKQGGYALLLAAGPRHLWQLKEFVYSDLSEKPFSFELPKSFEVVRSETVAWTVSVSAEDALVLLDMAPWGWRVKEAQRKAIARGDFSALEMDYRVIVARKG</sequence>
<dbReference type="EMBL" id="JAHEPS010000002">
    <property type="protein sequence ID" value="MBT1444457.1"/>
    <property type="molecule type" value="Genomic_DNA"/>
</dbReference>
<accession>A0ABS5V1W4</accession>
<dbReference type="PANTHER" id="PTHR43460:SF1">
    <property type="entry name" value="METHYLTRANSFERASE TYPE 11 DOMAIN-CONTAINING PROTEIN"/>
    <property type="match status" value="1"/>
</dbReference>
<dbReference type="Gene3D" id="3.40.50.150">
    <property type="entry name" value="Vaccinia Virus protein VP39"/>
    <property type="match status" value="1"/>
</dbReference>
<protein>
    <submittedName>
        <fullName evidence="2">SAM-dependent methyltransferase</fullName>
    </submittedName>
</protein>
<proteinExistence type="predicted"/>
<comment type="caution">
    <text evidence="2">The sequence shown here is derived from an EMBL/GenBank/DDBJ whole genome shotgun (WGS) entry which is preliminary data.</text>
</comment>
<dbReference type="Pfam" id="PF21302">
    <property type="entry name" value="Zn_ribbon_RlmA"/>
    <property type="match status" value="1"/>
</dbReference>
<evidence type="ECO:0000313" key="2">
    <source>
        <dbReference type="EMBL" id="MBT1444457.1"/>
    </source>
</evidence>
<dbReference type="GO" id="GO:0008168">
    <property type="term" value="F:methyltransferase activity"/>
    <property type="evidence" value="ECO:0007669"/>
    <property type="project" value="UniProtKB-KW"/>
</dbReference>
<dbReference type="RefSeq" id="WP_214506640.1">
    <property type="nucleotide sequence ID" value="NZ_JAHEPS010000002.1"/>
</dbReference>
<dbReference type="PIRSF" id="PIRSF018249">
    <property type="entry name" value="MyrA_prd"/>
    <property type="match status" value="1"/>
</dbReference>
<keyword evidence="2" id="KW-0489">Methyltransferase</keyword>
<keyword evidence="2" id="KW-0808">Transferase</keyword>
<evidence type="ECO:0000259" key="1">
    <source>
        <dbReference type="Pfam" id="PF21302"/>
    </source>
</evidence>
<name>A0ABS5V1W4_9GAMM</name>
<dbReference type="SUPFAM" id="SSF53335">
    <property type="entry name" value="S-adenosyl-L-methionine-dependent methyltransferases"/>
    <property type="match status" value="1"/>
</dbReference>
<dbReference type="GO" id="GO:0032259">
    <property type="term" value="P:methylation"/>
    <property type="evidence" value="ECO:0007669"/>
    <property type="project" value="UniProtKB-KW"/>
</dbReference>